<dbReference type="CDD" id="cd00130">
    <property type="entry name" value="PAS"/>
    <property type="match status" value="3"/>
</dbReference>
<evidence type="ECO:0000256" key="5">
    <source>
        <dbReference type="ARBA" id="ARBA00022777"/>
    </source>
</evidence>
<dbReference type="AlphaFoldDB" id="A0A9X1LHI9"/>
<evidence type="ECO:0000256" key="1">
    <source>
        <dbReference type="ARBA" id="ARBA00000085"/>
    </source>
</evidence>
<evidence type="ECO:0000256" key="3">
    <source>
        <dbReference type="ARBA" id="ARBA00022553"/>
    </source>
</evidence>
<dbReference type="Proteomes" id="UP001139414">
    <property type="component" value="Unassembled WGS sequence"/>
</dbReference>
<proteinExistence type="predicted"/>
<dbReference type="Pfam" id="PF08448">
    <property type="entry name" value="PAS_4"/>
    <property type="match status" value="2"/>
</dbReference>
<accession>A0A9X1LHI9</accession>
<evidence type="ECO:0000256" key="2">
    <source>
        <dbReference type="ARBA" id="ARBA00012438"/>
    </source>
</evidence>
<sequence length="804" mass="91934">MKLFDPPLQNELYQQICKDISVFYFLQKNAISGFFLYDLKNDFWLDPKLLESLGYDFKNHKIKDNSREYIFKDDLKGLERNIEDVSEFDSILRFKDSAGNTIQMKSHFKLAAGKDENSLILIGALNEVIRSPRKDLNPDQQLKRYARIIEGTNIGLWEWNIQNGETILHKQWANVLGYTLEELQPISADTWKKLSHPEDHLKCDELLNKHIEGRSDFYECECRMKHKNGEWIWVEDKGKVVTWTSDGKPEWMTGFHEDITEMKERLIIKKTFIENAPSAIAMFDTNMNYIKASDKWLKDYNIKDHKIKGKNHYELFPEIEDEWKKIHQRCLNGEIIKKEEDLFLREDGTKTWLNWEVRPWLNANNQIGGLIMNTTDISHTMKLEKIAEEKQHFLETILRNIDVGVISCDKEGNLTLFNKATKDWHGLPATDIPPSEFADYYGLFKADGVTPFTTSEIPLIKALNEGSVENEIMVIKPKNAPDKIVSITGSQLKNDAGKVSGAVIAMHDITQQKKAEDGLRNIIAKMQAILGASSKTIVIGTDTNGLITFLNKGSEKLLGYSKEELLYKGNPGMFHIEEELVELHKELLAKTNKSLQGFDLFKELVRQGQSTRNWTLKKKDGTKFPVQLTITSIKEGDEIVGYLGVGADISDLKKTEKELQSVLKVSQNQNERLKNFAHIVSHNLRSHSGNNSMLFELFLEENPEAKGDEMMIHLQTASKNLKETIDHLGEVVMINTSLDESFIKLNLSEYINMAIKNIEALAKSSDVVIESQLPTDIEILGVPAYLDSIILNFLTNGIKYSSPK</sequence>
<dbReference type="InterPro" id="IPR000700">
    <property type="entry name" value="PAS-assoc_C"/>
</dbReference>
<dbReference type="InterPro" id="IPR013656">
    <property type="entry name" value="PAS_4"/>
</dbReference>
<feature type="domain" description="PAC" evidence="7">
    <location>
        <begin position="610"/>
        <end position="661"/>
    </location>
</feature>
<dbReference type="PROSITE" id="PS50112">
    <property type="entry name" value="PAS"/>
    <property type="match status" value="2"/>
</dbReference>
<feature type="domain" description="PAC" evidence="7">
    <location>
        <begin position="337"/>
        <end position="389"/>
    </location>
</feature>
<dbReference type="Gene3D" id="3.30.565.10">
    <property type="entry name" value="Histidine kinase-like ATPase, C-terminal domain"/>
    <property type="match status" value="1"/>
</dbReference>
<organism evidence="8 9">
    <name type="scientific">Christiangramia sediminis</name>
    <dbReference type="NCBI Taxonomy" id="2881336"/>
    <lineage>
        <taxon>Bacteria</taxon>
        <taxon>Pseudomonadati</taxon>
        <taxon>Bacteroidota</taxon>
        <taxon>Flavobacteriia</taxon>
        <taxon>Flavobacteriales</taxon>
        <taxon>Flavobacteriaceae</taxon>
        <taxon>Christiangramia</taxon>
    </lineage>
</organism>
<evidence type="ECO:0000259" key="6">
    <source>
        <dbReference type="PROSITE" id="PS50112"/>
    </source>
</evidence>
<keyword evidence="5" id="KW-0418">Kinase</keyword>
<reference evidence="8" key="1">
    <citation type="submission" date="2021-10" db="EMBL/GenBank/DDBJ databases">
        <title>Gramella sp. ASW11-100T, isolated from marine sediment.</title>
        <authorList>
            <person name="Xia C."/>
        </authorList>
    </citation>
    <scope>NUCLEOTIDE SEQUENCE</scope>
    <source>
        <strain evidence="8">ASW11-100</strain>
    </source>
</reference>
<evidence type="ECO:0000313" key="9">
    <source>
        <dbReference type="Proteomes" id="UP001139414"/>
    </source>
</evidence>
<feature type="domain" description="PAS" evidence="6">
    <location>
        <begin position="141"/>
        <end position="214"/>
    </location>
</feature>
<evidence type="ECO:0000256" key="4">
    <source>
        <dbReference type="ARBA" id="ARBA00022679"/>
    </source>
</evidence>
<dbReference type="SUPFAM" id="SSF55785">
    <property type="entry name" value="PYP-like sensor domain (PAS domain)"/>
    <property type="match status" value="4"/>
</dbReference>
<dbReference type="InterPro" id="IPR035965">
    <property type="entry name" value="PAS-like_dom_sf"/>
</dbReference>
<dbReference type="SMART" id="SM00086">
    <property type="entry name" value="PAC"/>
    <property type="match status" value="3"/>
</dbReference>
<dbReference type="InterPro" id="IPR013655">
    <property type="entry name" value="PAS_fold_3"/>
</dbReference>
<dbReference type="InterPro" id="IPR000014">
    <property type="entry name" value="PAS"/>
</dbReference>
<keyword evidence="9" id="KW-1185">Reference proteome</keyword>
<dbReference type="Gene3D" id="3.30.450.20">
    <property type="entry name" value="PAS domain"/>
    <property type="match status" value="4"/>
</dbReference>
<dbReference type="EC" id="2.7.13.3" evidence="2"/>
<comment type="caution">
    <text evidence="8">The sequence shown here is derived from an EMBL/GenBank/DDBJ whole genome shotgun (WGS) entry which is preliminary data.</text>
</comment>
<dbReference type="Pfam" id="PF13426">
    <property type="entry name" value="PAS_9"/>
    <property type="match status" value="1"/>
</dbReference>
<feature type="domain" description="PAC" evidence="7">
    <location>
        <begin position="468"/>
        <end position="521"/>
    </location>
</feature>
<evidence type="ECO:0000313" key="8">
    <source>
        <dbReference type="EMBL" id="MCB7480466.1"/>
    </source>
</evidence>
<dbReference type="PANTHER" id="PTHR43304">
    <property type="entry name" value="PHYTOCHROME-LIKE PROTEIN CPH1"/>
    <property type="match status" value="1"/>
</dbReference>
<dbReference type="EMBL" id="JAJBZG010000001">
    <property type="protein sequence ID" value="MCB7480466.1"/>
    <property type="molecule type" value="Genomic_DNA"/>
</dbReference>
<evidence type="ECO:0000259" key="7">
    <source>
        <dbReference type="PROSITE" id="PS50113"/>
    </source>
</evidence>
<dbReference type="RefSeq" id="WP_229338427.1">
    <property type="nucleotide sequence ID" value="NZ_JAJBZG010000001.1"/>
</dbReference>
<keyword evidence="3" id="KW-0597">Phosphoprotein</keyword>
<protein>
    <recommendedName>
        <fullName evidence="2">histidine kinase</fullName>
        <ecNumber evidence="2">2.7.13.3</ecNumber>
    </recommendedName>
</protein>
<dbReference type="NCBIfam" id="TIGR00229">
    <property type="entry name" value="sensory_box"/>
    <property type="match status" value="3"/>
</dbReference>
<name>A0A9X1LHI9_9FLAO</name>
<dbReference type="InterPro" id="IPR036890">
    <property type="entry name" value="HATPase_C_sf"/>
</dbReference>
<dbReference type="InterPro" id="IPR001610">
    <property type="entry name" value="PAC"/>
</dbReference>
<dbReference type="SMART" id="SM00091">
    <property type="entry name" value="PAS"/>
    <property type="match status" value="4"/>
</dbReference>
<dbReference type="PANTHER" id="PTHR43304:SF1">
    <property type="entry name" value="PAC DOMAIN-CONTAINING PROTEIN"/>
    <property type="match status" value="1"/>
</dbReference>
<feature type="domain" description="PAS" evidence="6">
    <location>
        <begin position="522"/>
        <end position="566"/>
    </location>
</feature>
<dbReference type="InterPro" id="IPR052162">
    <property type="entry name" value="Sensor_kinase/Photoreceptor"/>
</dbReference>
<comment type="catalytic activity">
    <reaction evidence="1">
        <text>ATP + protein L-histidine = ADP + protein N-phospho-L-histidine.</text>
        <dbReference type="EC" id="2.7.13.3"/>
    </reaction>
</comment>
<dbReference type="Pfam" id="PF08447">
    <property type="entry name" value="PAS_3"/>
    <property type="match status" value="1"/>
</dbReference>
<dbReference type="PROSITE" id="PS50113">
    <property type="entry name" value="PAC"/>
    <property type="match status" value="3"/>
</dbReference>
<gene>
    <name evidence="8" type="ORF">LGQ90_04240</name>
</gene>
<dbReference type="GO" id="GO:0004673">
    <property type="term" value="F:protein histidine kinase activity"/>
    <property type="evidence" value="ECO:0007669"/>
    <property type="project" value="UniProtKB-EC"/>
</dbReference>
<keyword evidence="4" id="KW-0808">Transferase</keyword>